<dbReference type="EMBL" id="BMAV01015541">
    <property type="protein sequence ID" value="GFY65549.1"/>
    <property type="molecule type" value="Genomic_DNA"/>
</dbReference>
<keyword evidence="11" id="KW-1071">Ligand-gated ion channel</keyword>
<evidence type="ECO:0000313" key="15">
    <source>
        <dbReference type="EMBL" id="GFY65549.1"/>
    </source>
</evidence>
<keyword evidence="12" id="KW-0407">Ion channel</keyword>
<evidence type="ECO:0000256" key="11">
    <source>
        <dbReference type="ARBA" id="ARBA00023286"/>
    </source>
</evidence>
<dbReference type="Gene3D" id="3.40.190.10">
    <property type="entry name" value="Periplasmic binding protein-like II"/>
    <property type="match status" value="1"/>
</dbReference>
<evidence type="ECO:0000256" key="4">
    <source>
        <dbReference type="ARBA" id="ARBA00022475"/>
    </source>
</evidence>
<keyword evidence="6 13" id="KW-1133">Transmembrane helix</keyword>
<evidence type="ECO:0000313" key="16">
    <source>
        <dbReference type="Proteomes" id="UP000886998"/>
    </source>
</evidence>
<keyword evidence="5 13" id="KW-0812">Transmembrane</keyword>
<evidence type="ECO:0000256" key="8">
    <source>
        <dbReference type="ARBA" id="ARBA00023136"/>
    </source>
</evidence>
<dbReference type="GO" id="GO:0015276">
    <property type="term" value="F:ligand-gated monoatomic ion channel activity"/>
    <property type="evidence" value="ECO:0007669"/>
    <property type="project" value="InterPro"/>
</dbReference>
<name>A0A8X6Y9L4_9ARAC</name>
<sequence length="444" mass="49977">MRCYSQKLKVKNHSYSNFNSALGYNMKFPSKVTVAALIKKSFFEVKSKANGELLELSGAEGKILDVISRALQFRLEIVVPEDNKFGQKGPDGNWTGVIGMVQRGEGDLGMGFLGMTEERAAIVDFSTVYTIDGTTFVIGKPSPIPAAFAYLYPFQPILWASLAAMLFLMPLVFILLMDHKSSYVSLLLQLFGSCITQALSVKNDSMRSRILLMSWVIFAYIISLSYSALLLSFMSVPLQREQVKDFIQLSNAVAKGRLKATVFYGSIVESFLLGSEQVHLKFIGESIKKNAWYCYNLKPGFHKDIVNEHKALLGPRVITRIFFGSEESEEVISEDTLVSFNIALAVNKNFCCKKELDQVLSRIRSMGLFEKFVKDETQKLVLQTSKEVPEIDDRMQIRVKDLFGAILLLLIGYVLSFLSLLSEILYNHRSHWCKDNCFLKSGAK</sequence>
<dbReference type="Proteomes" id="UP000886998">
    <property type="component" value="Unassembled WGS sequence"/>
</dbReference>
<feature type="transmembrane region" description="Helical" evidence="13">
    <location>
        <begin position="212"/>
        <end position="234"/>
    </location>
</feature>
<dbReference type="SMART" id="SM00918">
    <property type="entry name" value="Lig_chan-Glu_bd"/>
    <property type="match status" value="1"/>
</dbReference>
<evidence type="ECO:0000256" key="1">
    <source>
        <dbReference type="ARBA" id="ARBA00004651"/>
    </source>
</evidence>
<comment type="caution">
    <text evidence="15">The sequence shown here is derived from an EMBL/GenBank/DDBJ whole genome shotgun (WGS) entry which is preliminary data.</text>
</comment>
<dbReference type="Gene3D" id="1.10.287.70">
    <property type="match status" value="1"/>
</dbReference>
<keyword evidence="7" id="KW-0406">Ion transport</keyword>
<accession>A0A8X6Y9L4</accession>
<feature type="transmembrane region" description="Helical" evidence="13">
    <location>
        <begin position="402"/>
        <end position="421"/>
    </location>
</feature>
<dbReference type="InterPro" id="IPR019594">
    <property type="entry name" value="Glu/Gly-bd"/>
</dbReference>
<evidence type="ECO:0000256" key="12">
    <source>
        <dbReference type="ARBA" id="ARBA00023303"/>
    </source>
</evidence>
<evidence type="ECO:0000256" key="7">
    <source>
        <dbReference type="ARBA" id="ARBA00023065"/>
    </source>
</evidence>
<dbReference type="SUPFAM" id="SSF53850">
    <property type="entry name" value="Periplasmic binding protein-like II"/>
    <property type="match status" value="1"/>
</dbReference>
<dbReference type="GO" id="GO:0005886">
    <property type="term" value="C:plasma membrane"/>
    <property type="evidence" value="ECO:0007669"/>
    <property type="project" value="UniProtKB-SubCell"/>
</dbReference>
<evidence type="ECO:0000256" key="9">
    <source>
        <dbReference type="ARBA" id="ARBA00023170"/>
    </source>
</evidence>
<evidence type="ECO:0000256" key="2">
    <source>
        <dbReference type="ARBA" id="ARBA00008685"/>
    </source>
</evidence>
<dbReference type="PANTHER" id="PTHR42643">
    <property type="entry name" value="IONOTROPIC RECEPTOR 20A-RELATED"/>
    <property type="match status" value="1"/>
</dbReference>
<proteinExistence type="inferred from homology"/>
<dbReference type="PANTHER" id="PTHR42643:SF24">
    <property type="entry name" value="IONOTROPIC RECEPTOR 60A"/>
    <property type="match status" value="1"/>
</dbReference>
<evidence type="ECO:0000256" key="5">
    <source>
        <dbReference type="ARBA" id="ARBA00022692"/>
    </source>
</evidence>
<keyword evidence="9 15" id="KW-0675">Receptor</keyword>
<keyword evidence="10" id="KW-0325">Glycoprotein</keyword>
<dbReference type="InterPro" id="IPR052192">
    <property type="entry name" value="Insect_Ionotropic_Sensory_Rcpt"/>
</dbReference>
<keyword evidence="8 13" id="KW-0472">Membrane</keyword>
<comment type="similarity">
    <text evidence="2">Belongs to the glutamate-gated ion channel (TC 1.A.10.1) family.</text>
</comment>
<evidence type="ECO:0000256" key="6">
    <source>
        <dbReference type="ARBA" id="ARBA00022989"/>
    </source>
</evidence>
<dbReference type="OrthoDB" id="6429255at2759"/>
<dbReference type="InterPro" id="IPR001320">
    <property type="entry name" value="Iontro_rcpt_C"/>
</dbReference>
<protein>
    <submittedName>
        <fullName evidence="15">Glutamate receptor ionotropic, delta-2</fullName>
    </submittedName>
</protein>
<dbReference type="AlphaFoldDB" id="A0A8X6Y9L4"/>
<feature type="domain" description="Ionotropic glutamate receptor L-glutamate and glycine-binding" evidence="14">
    <location>
        <begin position="41"/>
        <end position="103"/>
    </location>
</feature>
<dbReference type="GO" id="GO:0050906">
    <property type="term" value="P:detection of stimulus involved in sensory perception"/>
    <property type="evidence" value="ECO:0007669"/>
    <property type="project" value="UniProtKB-ARBA"/>
</dbReference>
<reference evidence="15" key="1">
    <citation type="submission" date="2020-08" db="EMBL/GenBank/DDBJ databases">
        <title>Multicomponent nature underlies the extraordinary mechanical properties of spider dragline silk.</title>
        <authorList>
            <person name="Kono N."/>
            <person name="Nakamura H."/>
            <person name="Mori M."/>
            <person name="Yoshida Y."/>
            <person name="Ohtoshi R."/>
            <person name="Malay A.D."/>
            <person name="Moran D.A.P."/>
            <person name="Tomita M."/>
            <person name="Numata K."/>
            <person name="Arakawa K."/>
        </authorList>
    </citation>
    <scope>NUCLEOTIDE SEQUENCE</scope>
</reference>
<evidence type="ECO:0000259" key="14">
    <source>
        <dbReference type="SMART" id="SM00918"/>
    </source>
</evidence>
<keyword evidence="16" id="KW-1185">Reference proteome</keyword>
<dbReference type="Pfam" id="PF00060">
    <property type="entry name" value="Lig_chan"/>
    <property type="match status" value="1"/>
</dbReference>
<organism evidence="15 16">
    <name type="scientific">Trichonephila inaurata madagascariensis</name>
    <dbReference type="NCBI Taxonomy" id="2747483"/>
    <lineage>
        <taxon>Eukaryota</taxon>
        <taxon>Metazoa</taxon>
        <taxon>Ecdysozoa</taxon>
        <taxon>Arthropoda</taxon>
        <taxon>Chelicerata</taxon>
        <taxon>Arachnida</taxon>
        <taxon>Araneae</taxon>
        <taxon>Araneomorphae</taxon>
        <taxon>Entelegynae</taxon>
        <taxon>Araneoidea</taxon>
        <taxon>Nephilidae</taxon>
        <taxon>Trichonephila</taxon>
        <taxon>Trichonephila inaurata</taxon>
    </lineage>
</organism>
<dbReference type="Pfam" id="PF10613">
    <property type="entry name" value="Lig_chan-Glu_bd"/>
    <property type="match status" value="1"/>
</dbReference>
<comment type="subcellular location">
    <subcellularLocation>
        <location evidence="1">Cell membrane</location>
        <topology evidence="1">Multi-pass membrane protein</topology>
    </subcellularLocation>
</comment>
<keyword evidence="3" id="KW-0813">Transport</keyword>
<feature type="transmembrane region" description="Helical" evidence="13">
    <location>
        <begin position="183"/>
        <end position="200"/>
    </location>
</feature>
<keyword evidence="4" id="KW-1003">Cell membrane</keyword>
<gene>
    <name evidence="15" type="primary">GRID2</name>
    <name evidence="15" type="ORF">TNIN_417201</name>
</gene>
<evidence type="ECO:0000256" key="13">
    <source>
        <dbReference type="SAM" id="Phobius"/>
    </source>
</evidence>
<evidence type="ECO:0000256" key="10">
    <source>
        <dbReference type="ARBA" id="ARBA00023180"/>
    </source>
</evidence>
<feature type="transmembrane region" description="Helical" evidence="13">
    <location>
        <begin position="157"/>
        <end position="176"/>
    </location>
</feature>
<evidence type="ECO:0000256" key="3">
    <source>
        <dbReference type="ARBA" id="ARBA00022448"/>
    </source>
</evidence>